<dbReference type="CDD" id="cd00801">
    <property type="entry name" value="INT_P4_C"/>
    <property type="match status" value="1"/>
</dbReference>
<evidence type="ECO:0000256" key="2">
    <source>
        <dbReference type="ARBA" id="ARBA00022908"/>
    </source>
</evidence>
<dbReference type="SUPFAM" id="SSF56349">
    <property type="entry name" value="DNA breaking-rejoining enzymes"/>
    <property type="match status" value="1"/>
</dbReference>
<comment type="similarity">
    <text evidence="1">Belongs to the 'phage' integrase family.</text>
</comment>
<dbReference type="PANTHER" id="PTHR30629">
    <property type="entry name" value="PROPHAGE INTEGRASE"/>
    <property type="match status" value="1"/>
</dbReference>
<gene>
    <name evidence="6" type="ORF">ACFPTN_21765</name>
</gene>
<evidence type="ECO:0000256" key="4">
    <source>
        <dbReference type="ARBA" id="ARBA00023172"/>
    </source>
</evidence>
<evidence type="ECO:0000256" key="1">
    <source>
        <dbReference type="ARBA" id="ARBA00008857"/>
    </source>
</evidence>
<keyword evidence="3" id="KW-0238">DNA-binding</keyword>
<protein>
    <submittedName>
        <fullName evidence="6">Tyrosine-type recombinase/integrase</fullName>
    </submittedName>
</protein>
<dbReference type="InterPro" id="IPR050808">
    <property type="entry name" value="Phage_Integrase"/>
</dbReference>
<dbReference type="PROSITE" id="PS51898">
    <property type="entry name" value="TYR_RECOMBINASE"/>
    <property type="match status" value="1"/>
</dbReference>
<dbReference type="InterPro" id="IPR013762">
    <property type="entry name" value="Integrase-like_cat_sf"/>
</dbReference>
<evidence type="ECO:0000259" key="5">
    <source>
        <dbReference type="PROSITE" id="PS51898"/>
    </source>
</evidence>
<organism evidence="6 7">
    <name type="scientific">Thauera sinica</name>
    <dbReference type="NCBI Taxonomy" id="2665146"/>
    <lineage>
        <taxon>Bacteria</taxon>
        <taxon>Pseudomonadati</taxon>
        <taxon>Pseudomonadota</taxon>
        <taxon>Betaproteobacteria</taxon>
        <taxon>Rhodocyclales</taxon>
        <taxon>Zoogloeaceae</taxon>
        <taxon>Thauera</taxon>
    </lineage>
</organism>
<dbReference type="InterPro" id="IPR011010">
    <property type="entry name" value="DNA_brk_join_enz"/>
</dbReference>
<keyword evidence="2" id="KW-0229">DNA integration</keyword>
<dbReference type="Pfam" id="PF22022">
    <property type="entry name" value="Phage_int_M"/>
    <property type="match status" value="1"/>
</dbReference>
<keyword evidence="4" id="KW-0233">DNA recombination</keyword>
<dbReference type="Pfam" id="PF13356">
    <property type="entry name" value="Arm-DNA-bind_3"/>
    <property type="match status" value="1"/>
</dbReference>
<dbReference type="Gene3D" id="1.10.443.10">
    <property type="entry name" value="Intergrase catalytic core"/>
    <property type="match status" value="1"/>
</dbReference>
<proteinExistence type="inferred from homology"/>
<comment type="caution">
    <text evidence="6">The sequence shown here is derived from an EMBL/GenBank/DDBJ whole genome shotgun (WGS) entry which is preliminary data.</text>
</comment>
<dbReference type="PANTHER" id="PTHR30629:SF2">
    <property type="entry name" value="PROPHAGE INTEGRASE INTS-RELATED"/>
    <property type="match status" value="1"/>
</dbReference>
<dbReference type="InterPro" id="IPR038488">
    <property type="entry name" value="Integrase_DNA-bd_sf"/>
</dbReference>
<dbReference type="InterPro" id="IPR002104">
    <property type="entry name" value="Integrase_catalytic"/>
</dbReference>
<reference evidence="7" key="1">
    <citation type="journal article" date="2019" name="Int. J. Syst. Evol. Microbiol.">
        <title>The Global Catalogue of Microorganisms (GCM) 10K type strain sequencing project: providing services to taxonomists for standard genome sequencing and annotation.</title>
        <authorList>
            <consortium name="The Broad Institute Genomics Platform"/>
            <consortium name="The Broad Institute Genome Sequencing Center for Infectious Disease"/>
            <person name="Wu L."/>
            <person name="Ma J."/>
        </authorList>
    </citation>
    <scope>NUCLEOTIDE SEQUENCE [LARGE SCALE GENOMIC DNA]</scope>
    <source>
        <strain evidence="7">SHR3</strain>
    </source>
</reference>
<dbReference type="Gene3D" id="1.10.150.130">
    <property type="match status" value="1"/>
</dbReference>
<dbReference type="InterPro" id="IPR010998">
    <property type="entry name" value="Integrase_recombinase_N"/>
</dbReference>
<feature type="domain" description="Tyr recombinase" evidence="5">
    <location>
        <begin position="204"/>
        <end position="383"/>
    </location>
</feature>
<evidence type="ECO:0000313" key="6">
    <source>
        <dbReference type="EMBL" id="MFC5772017.1"/>
    </source>
</evidence>
<dbReference type="Gene3D" id="3.30.160.390">
    <property type="entry name" value="Integrase, DNA-binding domain"/>
    <property type="match status" value="1"/>
</dbReference>
<dbReference type="RefSeq" id="WP_096444952.1">
    <property type="nucleotide sequence ID" value="NZ_JBHSOG010000102.1"/>
</dbReference>
<evidence type="ECO:0000256" key="3">
    <source>
        <dbReference type="ARBA" id="ARBA00023125"/>
    </source>
</evidence>
<evidence type="ECO:0000313" key="7">
    <source>
        <dbReference type="Proteomes" id="UP001595974"/>
    </source>
</evidence>
<dbReference type="Proteomes" id="UP001595974">
    <property type="component" value="Unassembled WGS sequence"/>
</dbReference>
<accession>A0ABW1AXX0</accession>
<dbReference type="InterPro" id="IPR053876">
    <property type="entry name" value="Phage_int_M"/>
</dbReference>
<dbReference type="Pfam" id="PF00589">
    <property type="entry name" value="Phage_integrase"/>
    <property type="match status" value="1"/>
</dbReference>
<keyword evidence="7" id="KW-1185">Reference proteome</keyword>
<name>A0ABW1AXX0_9RHOO</name>
<dbReference type="InterPro" id="IPR025166">
    <property type="entry name" value="Integrase_DNA_bind_dom"/>
</dbReference>
<dbReference type="EMBL" id="JBHSOG010000102">
    <property type="protein sequence ID" value="MFC5772017.1"/>
    <property type="molecule type" value="Genomic_DNA"/>
</dbReference>
<sequence>MALNLLTVRKIETAQAKPKAYTLRDGGSLFLRVQTNGSKLWWYRYRLGNVAQVYSIGMFPEVPLETARRERDWARSMVSEGRDPILEKRVKIANQVEQNEHTFETVARAWMASNLQWSDYYAHQVKTFLEKDVLPKVGKLPIGAIKASHLRPLIQGVVDRGAPTVAILIRQWCGQIFAYASAEGFCEHDPTALLKRSVKRPRVRHNPPLSWSEVPAFLNRLDEDGGYRTTVLALRLMALTYVRTVELRKAHWSEFDLDNAIWTIPSERMKMRQPHIVPLSKQAVAALRELHKLTGGGDVLFPSYRKPGQVMSATTLNKALERMGYAGRFSSHGFRSTATTLLGLLSYPENRVDLQLAHSKRKKDSSRAPYDHTKFLSSRKIIMQDWADILDALARGDEMEKIMDTFGPLSRRRTALLKVIERE</sequence>